<gene>
    <name evidence="2" type="ORF">MCHLO_01505</name>
</gene>
<accession>A0ABQ0KY67</accession>
<evidence type="ECO:0000313" key="3">
    <source>
        <dbReference type="Proteomes" id="UP000815677"/>
    </source>
</evidence>
<sequence length="130" mass="13545">MEIAQVPPSARVLRIAVESYKCGVLSPSLVALPSFVHPPLCSSPPLPAPASTPLSTPPVPGPPFRHGASSSLATLAPLLFRSLPPPLPPASMQRSANPTKACKLPSPLSSIYTQQRSSNRTKSDTTTAAE</sequence>
<protein>
    <submittedName>
        <fullName evidence="2">Uncharacterized protein</fullName>
    </submittedName>
</protein>
<proteinExistence type="predicted"/>
<name>A0ABQ0KY67_MYCCL</name>
<evidence type="ECO:0000313" key="2">
    <source>
        <dbReference type="EMBL" id="GAT43838.1"/>
    </source>
</evidence>
<feature type="compositionally biased region" description="Pro residues" evidence="1">
    <location>
        <begin position="42"/>
        <end position="63"/>
    </location>
</feature>
<evidence type="ECO:0000256" key="1">
    <source>
        <dbReference type="SAM" id="MobiDB-lite"/>
    </source>
</evidence>
<feature type="region of interest" description="Disordered" evidence="1">
    <location>
        <begin position="42"/>
        <end position="67"/>
    </location>
</feature>
<feature type="compositionally biased region" description="Polar residues" evidence="1">
    <location>
        <begin position="107"/>
        <end position="130"/>
    </location>
</feature>
<feature type="region of interest" description="Disordered" evidence="1">
    <location>
        <begin position="84"/>
        <end position="130"/>
    </location>
</feature>
<reference evidence="2" key="1">
    <citation type="submission" date="2014-09" db="EMBL/GenBank/DDBJ databases">
        <title>Genome sequence of the luminous mushroom Mycena chlorophos for searching fungal bioluminescence genes.</title>
        <authorList>
            <person name="Tanaka Y."/>
            <person name="Kasuga D."/>
            <person name="Oba Y."/>
            <person name="Hase S."/>
            <person name="Sato K."/>
            <person name="Oba Y."/>
            <person name="Sakakibara Y."/>
        </authorList>
    </citation>
    <scope>NUCLEOTIDE SEQUENCE</scope>
</reference>
<organism evidence="2 3">
    <name type="scientific">Mycena chlorophos</name>
    <name type="common">Agaric fungus</name>
    <name type="synonym">Agaricus chlorophos</name>
    <dbReference type="NCBI Taxonomy" id="658473"/>
    <lineage>
        <taxon>Eukaryota</taxon>
        <taxon>Fungi</taxon>
        <taxon>Dikarya</taxon>
        <taxon>Basidiomycota</taxon>
        <taxon>Agaricomycotina</taxon>
        <taxon>Agaricomycetes</taxon>
        <taxon>Agaricomycetidae</taxon>
        <taxon>Agaricales</taxon>
        <taxon>Marasmiineae</taxon>
        <taxon>Mycenaceae</taxon>
        <taxon>Mycena</taxon>
    </lineage>
</organism>
<dbReference type="EMBL" id="DF839342">
    <property type="protein sequence ID" value="GAT43838.1"/>
    <property type="molecule type" value="Genomic_DNA"/>
</dbReference>
<keyword evidence="3" id="KW-1185">Reference proteome</keyword>
<dbReference type="Proteomes" id="UP000815677">
    <property type="component" value="Unassembled WGS sequence"/>
</dbReference>